<organism evidence="2 3">
    <name type="scientific">Mycolicibacterium sediminis</name>
    <dbReference type="NCBI Taxonomy" id="1286180"/>
    <lineage>
        <taxon>Bacteria</taxon>
        <taxon>Bacillati</taxon>
        <taxon>Actinomycetota</taxon>
        <taxon>Actinomycetes</taxon>
        <taxon>Mycobacteriales</taxon>
        <taxon>Mycobacteriaceae</taxon>
        <taxon>Mycolicibacterium</taxon>
    </lineage>
</organism>
<dbReference type="PANTHER" id="PTHR35563">
    <property type="entry name" value="BARREL METAL-DEPENDENT HYDROLASE, PUTATIVE (AFU_ORTHOLOGUE AFUA_1G16240)-RELATED"/>
    <property type="match status" value="1"/>
</dbReference>
<dbReference type="PANTHER" id="PTHR35563:SF2">
    <property type="entry name" value="BARREL METAL-DEPENDENT HYDROLASE, PUTATIVE (AFU_ORTHOLOGUE AFUA_1G16240)-RELATED"/>
    <property type="match status" value="1"/>
</dbReference>
<sequence>MTPRSWDCHTHVFGPYDRYPLDPNRSYTPPPASVADLQAHLDALGIEQVVLVQPHSHGTDTQAMMAALNVLGGRARGVTVVDPGATSVDELTDLRRQGIRGVRVNVHTARSSMAVPEVHRIVEMLKGSGLHLQLFAPGSELVELVPQLDRSVPIVVDHMGMVLHGNGHRDAMDVIRALCEHDCWIKLSAPERMGVQPDGGEARRVVEEFATLAPHRIVWGSDWPHSALTHDRPVEETEPFRAVDDRARLEMLERWLGADLYGSTLCDNPESLYA</sequence>
<dbReference type="InterPro" id="IPR032466">
    <property type="entry name" value="Metal_Hydrolase"/>
</dbReference>
<evidence type="ECO:0000259" key="1">
    <source>
        <dbReference type="Pfam" id="PF04909"/>
    </source>
</evidence>
<dbReference type="KEGG" id="msei:MSEDJ_41030"/>
<dbReference type="RefSeq" id="WP_163799184.1">
    <property type="nucleotide sequence ID" value="NZ_AP022588.1"/>
</dbReference>
<dbReference type="EMBL" id="AP022588">
    <property type="protein sequence ID" value="BBY30007.1"/>
    <property type="molecule type" value="Genomic_DNA"/>
</dbReference>
<protein>
    <submittedName>
        <fullName evidence="2">2-pyrone-4,6-dicarboxylate hydrolase</fullName>
    </submittedName>
</protein>
<proteinExistence type="predicted"/>
<dbReference type="SUPFAM" id="SSF51556">
    <property type="entry name" value="Metallo-dependent hydrolases"/>
    <property type="match status" value="1"/>
</dbReference>
<evidence type="ECO:0000313" key="3">
    <source>
        <dbReference type="Proteomes" id="UP000467193"/>
    </source>
</evidence>
<evidence type="ECO:0000313" key="2">
    <source>
        <dbReference type="EMBL" id="BBY30007.1"/>
    </source>
</evidence>
<dbReference type="AlphaFoldDB" id="A0A7I7QVI5"/>
<gene>
    <name evidence="2" type="ORF">MSEDJ_41030</name>
</gene>
<dbReference type="Gene3D" id="3.20.20.140">
    <property type="entry name" value="Metal-dependent hydrolases"/>
    <property type="match status" value="1"/>
</dbReference>
<reference evidence="2 3" key="1">
    <citation type="journal article" date="2019" name="Emerg. Microbes Infect.">
        <title>Comprehensive subspecies identification of 175 nontuberculous mycobacteria species based on 7547 genomic profiles.</title>
        <authorList>
            <person name="Matsumoto Y."/>
            <person name="Kinjo T."/>
            <person name="Motooka D."/>
            <person name="Nabeya D."/>
            <person name="Jung N."/>
            <person name="Uechi K."/>
            <person name="Horii T."/>
            <person name="Iida T."/>
            <person name="Fujita J."/>
            <person name="Nakamura S."/>
        </authorList>
    </citation>
    <scope>NUCLEOTIDE SEQUENCE [LARGE SCALE GENOMIC DNA]</scope>
    <source>
        <strain evidence="2 3">JCM 17899</strain>
    </source>
</reference>
<feature type="domain" description="Amidohydrolase-related" evidence="1">
    <location>
        <begin position="6"/>
        <end position="236"/>
    </location>
</feature>
<keyword evidence="2" id="KW-0378">Hydrolase</keyword>
<keyword evidence="3" id="KW-1185">Reference proteome</keyword>
<dbReference type="Proteomes" id="UP000467193">
    <property type="component" value="Chromosome"/>
</dbReference>
<accession>A0A7I7QVI5</accession>
<dbReference type="GO" id="GO:0016787">
    <property type="term" value="F:hydrolase activity"/>
    <property type="evidence" value="ECO:0007669"/>
    <property type="project" value="UniProtKB-KW"/>
</dbReference>
<name>A0A7I7QVI5_9MYCO</name>
<dbReference type="InterPro" id="IPR052358">
    <property type="entry name" value="Aro_Compnd_Degr_Hydrolases"/>
</dbReference>
<dbReference type="InterPro" id="IPR006680">
    <property type="entry name" value="Amidohydro-rel"/>
</dbReference>
<dbReference type="Pfam" id="PF04909">
    <property type="entry name" value="Amidohydro_2"/>
    <property type="match status" value="1"/>
</dbReference>